<dbReference type="InterPro" id="IPR010255">
    <property type="entry name" value="Haem_peroxidase_sf"/>
</dbReference>
<feature type="binding site" description="axial binding residue" evidence="14">
    <location>
        <position position="194"/>
    </location>
    <ligand>
        <name>heme b</name>
        <dbReference type="ChEBI" id="CHEBI:60344"/>
    </ligand>
    <ligandPart>
        <name>Fe</name>
        <dbReference type="ChEBI" id="CHEBI:18248"/>
    </ligandPart>
</feature>
<evidence type="ECO:0000256" key="14">
    <source>
        <dbReference type="PIRSR" id="PIRSR600823-3"/>
    </source>
</evidence>
<keyword evidence="4 17" id="KW-0349">Heme</keyword>
<evidence type="ECO:0000259" key="18">
    <source>
        <dbReference type="PROSITE" id="PS50873"/>
    </source>
</evidence>
<keyword evidence="20" id="KW-1185">Reference proteome</keyword>
<comment type="catalytic activity">
    <reaction evidence="1 17">
        <text>2 a phenolic donor + H2O2 = 2 a phenolic radical donor + 2 H2O</text>
        <dbReference type="Rhea" id="RHEA:56136"/>
        <dbReference type="ChEBI" id="CHEBI:15377"/>
        <dbReference type="ChEBI" id="CHEBI:16240"/>
        <dbReference type="ChEBI" id="CHEBI:139520"/>
        <dbReference type="ChEBI" id="CHEBI:139521"/>
        <dbReference type="EC" id="1.11.1.7"/>
    </reaction>
</comment>
<keyword evidence="3 17" id="KW-0575">Peroxidase</keyword>
<evidence type="ECO:0000256" key="5">
    <source>
        <dbReference type="ARBA" id="ARBA00022723"/>
    </source>
</evidence>
<feature type="binding site" evidence="14">
    <location>
        <position position="73"/>
    </location>
    <ligand>
        <name>Ca(2+)</name>
        <dbReference type="ChEBI" id="CHEBI:29108"/>
        <label>1</label>
    </ligand>
</feature>
<dbReference type="InterPro" id="IPR019794">
    <property type="entry name" value="Peroxidases_AS"/>
</dbReference>
<reference evidence="19 20" key="1">
    <citation type="submission" date="2024-12" db="EMBL/GenBank/DDBJ databases">
        <title>The unique morphological basis and parallel evolutionary history of personate flowers in Penstemon.</title>
        <authorList>
            <person name="Depatie T.H."/>
            <person name="Wessinger C.A."/>
        </authorList>
    </citation>
    <scope>NUCLEOTIDE SEQUENCE [LARGE SCALE GENOMIC DNA]</scope>
    <source>
        <strain evidence="19">WTNN_2</strain>
        <tissue evidence="19">Leaf</tissue>
    </source>
</reference>
<keyword evidence="6 14" id="KW-0106">Calcium</keyword>
<dbReference type="Proteomes" id="UP001634393">
    <property type="component" value="Unassembled WGS sequence"/>
</dbReference>
<evidence type="ECO:0000256" key="10">
    <source>
        <dbReference type="ARBA" id="ARBA00023180"/>
    </source>
</evidence>
<dbReference type="SUPFAM" id="SSF48113">
    <property type="entry name" value="Heme-dependent peroxidases"/>
    <property type="match status" value="1"/>
</dbReference>
<feature type="binding site" evidence="14">
    <location>
        <position position="77"/>
    </location>
    <ligand>
        <name>Ca(2+)</name>
        <dbReference type="ChEBI" id="CHEBI:29108"/>
        <label>1</label>
    </ligand>
</feature>
<dbReference type="InterPro" id="IPR033905">
    <property type="entry name" value="Secretory_peroxidase"/>
</dbReference>
<keyword evidence="17" id="KW-0732">Signal</keyword>
<sequence>MTRFFSFLIPLVFLFLVMYPQSSFASLKSNFYRQSCPNAEHVVKESVAKAVSKNPGIAAGLIRLHFHDCFVRGCDASLLLESTSKSRSEQEHPANGQSLRGLEVIDEAKTKLETICPNTVSCADILAFAARDSSNFVGGISYPVPSGRRDGRISLESEVGNNLPPPVPDVRFLAGFFTRKGMSITQMVALSGAHSIGVSQCQTFSNRLYSFNATHAQDPSLDPKFATFLKSKCPNSENSKKGQTIRLNLDVVTPNKLDNQYFKNLKKNRGLLASDQVLETSGITSKLVAKYVNNPNLWAEDYAAAMVQMGSIDVLTGNQGEIRKNCRIVN</sequence>
<feature type="disulfide bond" evidence="16">
    <location>
        <begin position="201"/>
        <end position="233"/>
    </location>
</feature>
<evidence type="ECO:0000256" key="12">
    <source>
        <dbReference type="PIRSR" id="PIRSR600823-1"/>
    </source>
</evidence>
<dbReference type="InterPro" id="IPR000823">
    <property type="entry name" value="Peroxidase_pln"/>
</dbReference>
<feature type="binding site" evidence="14">
    <location>
        <position position="75"/>
    </location>
    <ligand>
        <name>Ca(2+)</name>
        <dbReference type="ChEBI" id="CHEBI:29108"/>
        <label>1</label>
    </ligand>
</feature>
<dbReference type="CDD" id="cd00693">
    <property type="entry name" value="secretory_peroxidase"/>
    <property type="match status" value="1"/>
</dbReference>
<dbReference type="EMBL" id="JBJXBP010000001">
    <property type="protein sequence ID" value="KAL3849628.1"/>
    <property type="molecule type" value="Genomic_DNA"/>
</dbReference>
<dbReference type="GO" id="GO:0046872">
    <property type="term" value="F:metal ion binding"/>
    <property type="evidence" value="ECO:0007669"/>
    <property type="project" value="UniProtKB-UniRule"/>
</dbReference>
<feature type="chain" id="PRO_5044526003" description="Peroxidase" evidence="17">
    <location>
        <begin position="26"/>
        <end position="330"/>
    </location>
</feature>
<evidence type="ECO:0000256" key="2">
    <source>
        <dbReference type="ARBA" id="ARBA00012313"/>
    </source>
</evidence>
<evidence type="ECO:0000256" key="6">
    <source>
        <dbReference type="ARBA" id="ARBA00022837"/>
    </source>
</evidence>
<keyword evidence="5 14" id="KW-0479">Metal-binding</keyword>
<evidence type="ECO:0000256" key="15">
    <source>
        <dbReference type="PIRSR" id="PIRSR600823-4"/>
    </source>
</evidence>
<comment type="subcellular location">
    <subcellularLocation>
        <location evidence="17">Secreted</location>
    </subcellularLocation>
</comment>
<feature type="domain" description="Plant heme peroxidase family profile" evidence="18">
    <location>
        <begin position="26"/>
        <end position="330"/>
    </location>
</feature>
<feature type="binding site" evidence="14">
    <location>
        <position position="253"/>
    </location>
    <ligand>
        <name>Ca(2+)</name>
        <dbReference type="ChEBI" id="CHEBI:29108"/>
        <label>2</label>
    </ligand>
</feature>
<feature type="binding site" evidence="13">
    <location>
        <position position="164"/>
    </location>
    <ligand>
        <name>substrate</name>
    </ligand>
</feature>
<name>A0ABD3UML6_9LAMI</name>
<dbReference type="PRINTS" id="PR00458">
    <property type="entry name" value="PEROXIDASE"/>
</dbReference>
<feature type="binding site" evidence="14">
    <location>
        <position position="71"/>
    </location>
    <ligand>
        <name>Ca(2+)</name>
        <dbReference type="ChEBI" id="CHEBI:29108"/>
        <label>1</label>
    </ligand>
</feature>
<dbReference type="Gene3D" id="1.10.520.10">
    <property type="match status" value="1"/>
</dbReference>
<dbReference type="Pfam" id="PF00141">
    <property type="entry name" value="peroxidase"/>
    <property type="match status" value="1"/>
</dbReference>
<comment type="cofactor">
    <cofactor evidence="14 17">
        <name>Ca(2+)</name>
        <dbReference type="ChEBI" id="CHEBI:29108"/>
    </cofactor>
    <text evidence="14 17">Binds 2 calcium ions per subunit.</text>
</comment>
<keyword evidence="11 17" id="KW-0376">Hydrogen peroxide</keyword>
<keyword evidence="9 16" id="KW-1015">Disulfide bond</keyword>
<dbReference type="GO" id="GO:0020037">
    <property type="term" value="F:heme binding"/>
    <property type="evidence" value="ECO:0007669"/>
    <property type="project" value="UniProtKB-UniRule"/>
</dbReference>
<evidence type="ECO:0000256" key="4">
    <source>
        <dbReference type="ARBA" id="ARBA00022617"/>
    </source>
</evidence>
<evidence type="ECO:0000313" key="19">
    <source>
        <dbReference type="EMBL" id="KAL3849628.1"/>
    </source>
</evidence>
<dbReference type="GO" id="GO:0005576">
    <property type="term" value="C:extracellular region"/>
    <property type="evidence" value="ECO:0007669"/>
    <property type="project" value="UniProtKB-SubCell"/>
</dbReference>
<dbReference type="PROSITE" id="PS50873">
    <property type="entry name" value="PEROXIDASE_4"/>
    <property type="match status" value="1"/>
</dbReference>
<dbReference type="PANTHER" id="PTHR31517">
    <property type="match status" value="1"/>
</dbReference>
<dbReference type="FunFam" id="1.10.420.10:FF:000001">
    <property type="entry name" value="Peroxidase"/>
    <property type="match status" value="1"/>
</dbReference>
<evidence type="ECO:0000256" key="16">
    <source>
        <dbReference type="PIRSR" id="PIRSR600823-5"/>
    </source>
</evidence>
<protein>
    <recommendedName>
        <fullName evidence="2 17">Peroxidase</fullName>
        <ecNumber evidence="2 17">1.11.1.7</ecNumber>
    </recommendedName>
</protein>
<comment type="function">
    <text evidence="17">Removal of H(2)O(2), oxidation of toxic reductants, biosynthesis and degradation of lignin, suberization, auxin catabolism, response to environmental stresses such as wounding, pathogen attack and oxidative stress.</text>
</comment>
<feature type="binding site" evidence="14">
    <location>
        <position position="89"/>
    </location>
    <ligand>
        <name>Ca(2+)</name>
        <dbReference type="ChEBI" id="CHEBI:29108"/>
        <label>1</label>
    </ligand>
</feature>
<evidence type="ECO:0000256" key="13">
    <source>
        <dbReference type="PIRSR" id="PIRSR600823-2"/>
    </source>
</evidence>
<feature type="site" description="Transition state stabilizer" evidence="15">
    <location>
        <position position="63"/>
    </location>
</feature>
<accession>A0ABD3UML6</accession>
<dbReference type="PRINTS" id="PR00461">
    <property type="entry name" value="PLPEROXIDASE"/>
</dbReference>
<dbReference type="AlphaFoldDB" id="A0ABD3UML6"/>
<evidence type="ECO:0000256" key="9">
    <source>
        <dbReference type="ARBA" id="ARBA00023157"/>
    </source>
</evidence>
<dbReference type="PANTHER" id="PTHR31517:SF84">
    <property type="entry name" value="PEROXIDASE"/>
    <property type="match status" value="1"/>
</dbReference>
<comment type="caution">
    <text evidence="19">The sequence shown here is derived from an EMBL/GenBank/DDBJ whole genome shotgun (WGS) entry which is preliminary data.</text>
</comment>
<feature type="disulfide bond" evidence="16">
    <location>
        <begin position="69"/>
        <end position="74"/>
    </location>
</feature>
<feature type="signal peptide" evidence="17">
    <location>
        <begin position="1"/>
        <end position="25"/>
    </location>
</feature>
<dbReference type="GO" id="GO:0042744">
    <property type="term" value="P:hydrogen peroxide catabolic process"/>
    <property type="evidence" value="ECO:0007669"/>
    <property type="project" value="UniProtKB-KW"/>
</dbReference>
<evidence type="ECO:0000256" key="3">
    <source>
        <dbReference type="ARBA" id="ARBA00022559"/>
    </source>
</evidence>
<feature type="binding site" evidence="14">
    <location>
        <position position="258"/>
    </location>
    <ligand>
        <name>Ca(2+)</name>
        <dbReference type="ChEBI" id="CHEBI:29108"/>
        <label>2</label>
    </ligand>
</feature>
<dbReference type="GO" id="GO:0140825">
    <property type="term" value="F:lactoperoxidase activity"/>
    <property type="evidence" value="ECO:0007669"/>
    <property type="project" value="UniProtKB-EC"/>
</dbReference>
<keyword evidence="10" id="KW-0325">Glycoprotein</keyword>
<gene>
    <name evidence="19" type="ORF">ACJIZ3_011510</name>
</gene>
<evidence type="ECO:0000256" key="1">
    <source>
        <dbReference type="ARBA" id="ARBA00000189"/>
    </source>
</evidence>
<keyword evidence="7 17" id="KW-0560">Oxidoreductase</keyword>
<feature type="disulfide bond" evidence="16">
    <location>
        <begin position="36"/>
        <end position="116"/>
    </location>
</feature>
<evidence type="ECO:0000256" key="17">
    <source>
        <dbReference type="RuleBase" id="RU362060"/>
    </source>
</evidence>
<dbReference type="InterPro" id="IPR002016">
    <property type="entry name" value="Haem_peroxidase"/>
</dbReference>
<dbReference type="FunFam" id="1.10.520.10:FF:000001">
    <property type="entry name" value="Peroxidase"/>
    <property type="match status" value="1"/>
</dbReference>
<comment type="similarity">
    <text evidence="17">Belongs to the peroxidase family. Classical plant (class III) peroxidase subfamily.</text>
</comment>
<proteinExistence type="inferred from homology"/>
<evidence type="ECO:0000313" key="20">
    <source>
        <dbReference type="Proteomes" id="UP001634393"/>
    </source>
</evidence>
<comment type="cofactor">
    <cofactor evidence="14 17">
        <name>heme b</name>
        <dbReference type="ChEBI" id="CHEBI:60344"/>
    </cofactor>
    <text evidence="14 17">Binds 1 heme b (iron(II)-protoporphyrin IX) group per subunit.</text>
</comment>
<feature type="active site" description="Proton acceptor" evidence="12">
    <location>
        <position position="67"/>
    </location>
</feature>
<keyword evidence="17" id="KW-0964">Secreted</keyword>
<dbReference type="GO" id="GO:0006979">
    <property type="term" value="P:response to oxidative stress"/>
    <property type="evidence" value="ECO:0007669"/>
    <property type="project" value="UniProtKB-UniRule"/>
</dbReference>
<organism evidence="19 20">
    <name type="scientific">Penstemon smallii</name>
    <dbReference type="NCBI Taxonomy" id="265156"/>
    <lineage>
        <taxon>Eukaryota</taxon>
        <taxon>Viridiplantae</taxon>
        <taxon>Streptophyta</taxon>
        <taxon>Embryophyta</taxon>
        <taxon>Tracheophyta</taxon>
        <taxon>Spermatophyta</taxon>
        <taxon>Magnoliopsida</taxon>
        <taxon>eudicotyledons</taxon>
        <taxon>Gunneridae</taxon>
        <taxon>Pentapetalae</taxon>
        <taxon>asterids</taxon>
        <taxon>lamiids</taxon>
        <taxon>Lamiales</taxon>
        <taxon>Plantaginaceae</taxon>
        <taxon>Cheloneae</taxon>
        <taxon>Penstemon</taxon>
    </lineage>
</organism>
<evidence type="ECO:0000256" key="7">
    <source>
        <dbReference type="ARBA" id="ARBA00023002"/>
    </source>
</evidence>
<keyword evidence="8 14" id="KW-0408">Iron</keyword>
<evidence type="ECO:0000256" key="11">
    <source>
        <dbReference type="ARBA" id="ARBA00023324"/>
    </source>
</evidence>
<dbReference type="PROSITE" id="PS00436">
    <property type="entry name" value="PEROXIDASE_2"/>
    <property type="match status" value="1"/>
</dbReference>
<feature type="binding site" evidence="14">
    <location>
        <position position="250"/>
    </location>
    <ligand>
        <name>Ca(2+)</name>
        <dbReference type="ChEBI" id="CHEBI:29108"/>
        <label>2</label>
    </ligand>
</feature>
<dbReference type="Gene3D" id="1.10.420.10">
    <property type="entry name" value="Peroxidase, domain 2"/>
    <property type="match status" value="1"/>
</dbReference>
<dbReference type="EC" id="1.11.1.7" evidence="2 17"/>
<feature type="binding site" evidence="14">
    <location>
        <position position="68"/>
    </location>
    <ligand>
        <name>Ca(2+)</name>
        <dbReference type="ChEBI" id="CHEBI:29108"/>
        <label>1</label>
    </ligand>
</feature>
<evidence type="ECO:0000256" key="8">
    <source>
        <dbReference type="ARBA" id="ARBA00023004"/>
    </source>
</evidence>
<feature type="disulfide bond" evidence="16">
    <location>
        <begin position="122"/>
        <end position="326"/>
    </location>
</feature>